<dbReference type="CDD" id="cd01364">
    <property type="entry name" value="KISc_BimC_Eg5"/>
    <property type="match status" value="1"/>
</dbReference>
<evidence type="ECO:0000256" key="16">
    <source>
        <dbReference type="SAM" id="MobiDB-lite"/>
    </source>
</evidence>
<evidence type="ECO:0000256" key="15">
    <source>
        <dbReference type="SAM" id="Coils"/>
    </source>
</evidence>
<dbReference type="EMBL" id="KB454502">
    <property type="protein sequence ID" value="EME30128.1"/>
    <property type="molecule type" value="Genomic_DNA"/>
</dbReference>
<evidence type="ECO:0000256" key="8">
    <source>
        <dbReference type="ARBA" id="ARBA00022840"/>
    </source>
</evidence>
<keyword evidence="11" id="KW-0206">Cytoskeleton</keyword>
<dbReference type="GO" id="GO:0072686">
    <property type="term" value="C:mitotic spindle"/>
    <property type="evidence" value="ECO:0007669"/>
    <property type="project" value="TreeGrafter"/>
</dbReference>
<dbReference type="SMART" id="SM00129">
    <property type="entry name" value="KISc"/>
    <property type="match status" value="1"/>
</dbReference>
<dbReference type="InterPro" id="IPR036961">
    <property type="entry name" value="Kinesin_motor_dom_sf"/>
</dbReference>
<dbReference type="GO" id="GO:0007018">
    <property type="term" value="P:microtubule-based movement"/>
    <property type="evidence" value="ECO:0007669"/>
    <property type="project" value="InterPro"/>
</dbReference>
<comment type="subcellular location">
    <subcellularLocation>
        <location evidence="1">Cytoplasm</location>
        <location evidence="1">Cytoskeleton</location>
    </subcellularLocation>
</comment>
<keyword evidence="6 14" id="KW-0547">Nucleotide-binding</keyword>
<name>M2Y2E1_GALSU</name>
<keyword evidence="5" id="KW-0493">Microtubule</keyword>
<evidence type="ECO:0000256" key="3">
    <source>
        <dbReference type="ARBA" id="ARBA00022553"/>
    </source>
</evidence>
<dbReference type="AlphaFoldDB" id="M2Y2E1"/>
<feature type="coiled-coil region" evidence="15">
    <location>
        <begin position="401"/>
        <end position="514"/>
    </location>
</feature>
<dbReference type="GO" id="GO:0008017">
    <property type="term" value="F:microtubule binding"/>
    <property type="evidence" value="ECO:0007669"/>
    <property type="project" value="InterPro"/>
</dbReference>
<evidence type="ECO:0000256" key="4">
    <source>
        <dbReference type="ARBA" id="ARBA00022618"/>
    </source>
</evidence>
<dbReference type="GO" id="GO:0051301">
    <property type="term" value="P:cell division"/>
    <property type="evidence" value="ECO:0007669"/>
    <property type="project" value="UniProtKB-KW"/>
</dbReference>
<dbReference type="GO" id="GO:0005876">
    <property type="term" value="C:spindle microtubule"/>
    <property type="evidence" value="ECO:0007669"/>
    <property type="project" value="TreeGrafter"/>
</dbReference>
<feature type="compositionally biased region" description="Polar residues" evidence="16">
    <location>
        <begin position="1052"/>
        <end position="1064"/>
    </location>
</feature>
<accession>M2Y2E1</accession>
<proteinExistence type="inferred from homology"/>
<dbReference type="STRING" id="130081.M2Y2E1"/>
<feature type="domain" description="Kinesin motor" evidence="17">
    <location>
        <begin position="39"/>
        <end position="392"/>
    </location>
</feature>
<dbReference type="eggNOG" id="KOG0243">
    <property type="taxonomic scope" value="Eukaryota"/>
</dbReference>
<evidence type="ECO:0000313" key="18">
    <source>
        <dbReference type="EMBL" id="EME30128.1"/>
    </source>
</evidence>
<protein>
    <submittedName>
        <fullName evidence="18">Kinesin family member isoform 2</fullName>
    </submittedName>
</protein>
<evidence type="ECO:0000256" key="12">
    <source>
        <dbReference type="ARBA" id="ARBA00023306"/>
    </source>
</evidence>
<dbReference type="Gramene" id="EME30128">
    <property type="protein sequence ID" value="EME30128"/>
    <property type="gene ID" value="Gasu_25080"/>
</dbReference>
<dbReference type="InterPro" id="IPR001752">
    <property type="entry name" value="Kinesin_motor_dom"/>
</dbReference>
<sequence>MENGTTMASSNQTQSPGGFASPVQYIKGKRAGEEEKAVNVQVALRCRPLNKKEQLAGEECVISCNETKKEVKVVANGEKAANTVKKSQTKSFLFDKVFGMEATQEEVYECVCKPIVEEVLNGYNCTVFAYGQTGTGKTHTMEGQRDEKDGLTFDITNTKDLKRKCPPSAGVIPRAIRHIFHYLQDIQAEYTVRVSYLELYNEQLTDLLGIDGNEVDLRIYEDPQKGTFVAGLEEVPVRSEEEIFSILEKSAVKRRTAETLMNKYSSRSHSIFSITIHIKESTPEGEDLLKVGKLNLVDLAGSENIGRSGAQNMRAREAGNINQSLLTLGRVITSLVEHHPHIPYRDSKLTRLLQESLGGRNKTCIIATVCPGVSSLDETLSTLDYACRAKNIKNRPTVNQMMAKRTLIKEYTDEIARLKAELEATRSKNGIYLPTDMYEKLMAKQALQSDTIDNLEAKMAKTEEEMEQLRKLFEDNKKELEETKHTLQRTQDRLKHTKRKLAETKRQLKKVTKDRDEKEYLLKCHKETEVKLHGQATDLKGTLEKSLEDVENLFAKIQRKQSIEDHNIEAASQFAQQSQTTVSSLQQNIQRYLQERVQRYGWIEKQTDEFLQLQREQSSKVKLQVENLLSQANKGLQELVKESDEYTKQYTERQNHYGVDYQKNIKHMQSVFEQLVETYTEDNRNIQQNINENIESIHLFARQSLDHLQQQENSMQVFLNSQVQHFHDIVNCLFAENEKQKERLRATEQVIESNARKQSEFLDEAKDEAFKAIQATLDKLVTRSKSAQAEATQENKNTLLDCSNGLAIMQQQLERNVSQAEQNLEEYRQDAIRSKTKMAEETNQSLKQQIDRESAALQKTELSTKHLEQGMKEADRTRTEGLELHKNFLEDSQNITRDYVKRRDTTSEITTQELLNSKNLTEEHIEQGIQNDTRTAAKVKDGLSEEQSALQDFNKKQVGFVDSIASSVDELMTSGLRVDEPTSNTPRKRQWNYPQVLERTQSYEELLRIFYANYKEPSEISDESDDNGVDDQQEVLKDSHVVNGVSDIELPTSNDEVSLSSSRGKLNIQEKTSDTLSDSSNKENCYAVDLRQRGSLLRLPKVSMRRNH</sequence>
<feature type="region of interest" description="Disordered" evidence="16">
    <location>
        <begin position="1052"/>
        <end position="1081"/>
    </location>
</feature>
<evidence type="ECO:0000256" key="13">
    <source>
        <dbReference type="ARBA" id="ARBA00034704"/>
    </source>
</evidence>
<evidence type="ECO:0000256" key="9">
    <source>
        <dbReference type="ARBA" id="ARBA00023054"/>
    </source>
</evidence>
<feature type="coiled-coil region" evidence="15">
    <location>
        <begin position="540"/>
        <end position="595"/>
    </location>
</feature>
<evidence type="ECO:0000256" key="1">
    <source>
        <dbReference type="ARBA" id="ARBA00004245"/>
    </source>
</evidence>
<dbReference type="Pfam" id="PF13931">
    <property type="entry name" value="Microtub_bind"/>
    <property type="match status" value="1"/>
</dbReference>
<evidence type="ECO:0000313" key="19">
    <source>
        <dbReference type="Proteomes" id="UP000030680"/>
    </source>
</evidence>
<keyword evidence="4" id="KW-0132">Cell division</keyword>
<dbReference type="OMA" id="HESHEAV"/>
<dbReference type="InterPro" id="IPR019821">
    <property type="entry name" value="Kinesin_motor_CS"/>
</dbReference>
<evidence type="ECO:0000259" key="17">
    <source>
        <dbReference type="PROSITE" id="PS50067"/>
    </source>
</evidence>
<keyword evidence="2" id="KW-0963">Cytoplasm</keyword>
<keyword evidence="3" id="KW-0597">Phosphoprotein</keyword>
<dbReference type="PRINTS" id="PR00380">
    <property type="entry name" value="KINESINHEAVY"/>
</dbReference>
<evidence type="ECO:0000256" key="14">
    <source>
        <dbReference type="PROSITE-ProRule" id="PRU00283"/>
    </source>
</evidence>
<evidence type="ECO:0000256" key="5">
    <source>
        <dbReference type="ARBA" id="ARBA00022701"/>
    </source>
</evidence>
<feature type="compositionally biased region" description="Polar residues" evidence="16">
    <location>
        <begin position="1"/>
        <end position="16"/>
    </location>
</feature>
<dbReference type="SUPFAM" id="SSF52540">
    <property type="entry name" value="P-loop containing nucleoside triphosphate hydrolases"/>
    <property type="match status" value="1"/>
</dbReference>
<dbReference type="PANTHER" id="PTHR47970:SF12">
    <property type="entry name" value="KINESIN FAMILY MEMBER 11"/>
    <property type="match status" value="1"/>
</dbReference>
<keyword evidence="19" id="KW-1185">Reference proteome</keyword>
<dbReference type="InterPro" id="IPR047149">
    <property type="entry name" value="KIF11-like"/>
</dbReference>
<evidence type="ECO:0000256" key="10">
    <source>
        <dbReference type="ARBA" id="ARBA00023175"/>
    </source>
</evidence>
<dbReference type="PROSITE" id="PS50067">
    <property type="entry name" value="KINESIN_MOTOR_2"/>
    <property type="match status" value="1"/>
</dbReference>
<gene>
    <name evidence="18" type="ORF">Gasu_25080</name>
</gene>
<keyword evidence="7" id="KW-0498">Mitosis</keyword>
<dbReference type="RefSeq" id="XP_005706648.1">
    <property type="nucleotide sequence ID" value="XM_005706591.1"/>
</dbReference>
<feature type="binding site" evidence="14">
    <location>
        <begin position="131"/>
        <end position="138"/>
    </location>
    <ligand>
        <name>ATP</name>
        <dbReference type="ChEBI" id="CHEBI:30616"/>
    </ligand>
</feature>
<dbReference type="PANTHER" id="PTHR47970">
    <property type="entry name" value="KINESIN-LIKE PROTEIN KIF11"/>
    <property type="match status" value="1"/>
</dbReference>
<dbReference type="Proteomes" id="UP000030680">
    <property type="component" value="Unassembled WGS sequence"/>
</dbReference>
<organism evidence="18 19">
    <name type="scientific">Galdieria sulphuraria</name>
    <name type="common">Red alga</name>
    <dbReference type="NCBI Taxonomy" id="130081"/>
    <lineage>
        <taxon>Eukaryota</taxon>
        <taxon>Rhodophyta</taxon>
        <taxon>Bangiophyceae</taxon>
        <taxon>Galdieriales</taxon>
        <taxon>Galdieriaceae</taxon>
        <taxon>Galdieria</taxon>
    </lineage>
</organism>
<dbReference type="GO" id="GO:0005524">
    <property type="term" value="F:ATP binding"/>
    <property type="evidence" value="ECO:0007669"/>
    <property type="project" value="UniProtKB-UniRule"/>
</dbReference>
<dbReference type="GO" id="GO:0008574">
    <property type="term" value="F:plus-end-directed microtubule motor activity"/>
    <property type="evidence" value="ECO:0007669"/>
    <property type="project" value="TreeGrafter"/>
</dbReference>
<dbReference type="GO" id="GO:0090307">
    <property type="term" value="P:mitotic spindle assembly"/>
    <property type="evidence" value="ECO:0007669"/>
    <property type="project" value="TreeGrafter"/>
</dbReference>
<evidence type="ECO:0000256" key="7">
    <source>
        <dbReference type="ARBA" id="ARBA00022776"/>
    </source>
</evidence>
<dbReference type="GeneID" id="17088879"/>
<dbReference type="FunFam" id="3.40.850.10:FF:000051">
    <property type="entry name" value="Kinesin-like protein bimC"/>
    <property type="match status" value="1"/>
</dbReference>
<feature type="region of interest" description="Disordered" evidence="16">
    <location>
        <begin position="1"/>
        <end position="20"/>
    </location>
</feature>
<keyword evidence="8 14" id="KW-0067">ATP-binding</keyword>
<dbReference type="InterPro" id="IPR025901">
    <property type="entry name" value="Kinesin-assoc_MT-bd_dom"/>
</dbReference>
<keyword evidence="9 15" id="KW-0175">Coiled coil</keyword>
<feature type="coiled-coil region" evidence="15">
    <location>
        <begin position="810"/>
        <end position="863"/>
    </location>
</feature>
<dbReference type="InterPro" id="IPR027417">
    <property type="entry name" value="P-loop_NTPase"/>
</dbReference>
<keyword evidence="10 14" id="KW-0505">Motor protein</keyword>
<comment type="similarity">
    <text evidence="13">Belongs to the TRAFAC class myosin-kinesin ATPase superfamily. Kinesin family. KIN-5/BimC subfamily.</text>
</comment>
<dbReference type="Pfam" id="PF00225">
    <property type="entry name" value="Kinesin"/>
    <property type="match status" value="1"/>
</dbReference>
<evidence type="ECO:0000256" key="11">
    <source>
        <dbReference type="ARBA" id="ARBA00023212"/>
    </source>
</evidence>
<keyword evidence="12" id="KW-0131">Cell cycle</keyword>
<dbReference type="PROSITE" id="PS00411">
    <property type="entry name" value="KINESIN_MOTOR_1"/>
    <property type="match status" value="1"/>
</dbReference>
<dbReference type="Gene3D" id="3.40.850.10">
    <property type="entry name" value="Kinesin motor domain"/>
    <property type="match status" value="1"/>
</dbReference>
<dbReference type="InterPro" id="IPR047241">
    <property type="entry name" value="KIF11-like_kin_motor_dom"/>
</dbReference>
<dbReference type="GO" id="GO:0051231">
    <property type="term" value="P:spindle elongation"/>
    <property type="evidence" value="ECO:0007669"/>
    <property type="project" value="TreeGrafter"/>
</dbReference>
<dbReference type="OrthoDB" id="3176171at2759"/>
<reference evidence="19" key="1">
    <citation type="journal article" date="2013" name="Science">
        <title>Gene transfer from bacteria and archaea facilitated evolution of an extremophilic eukaryote.</title>
        <authorList>
            <person name="Schonknecht G."/>
            <person name="Chen W.H."/>
            <person name="Ternes C.M."/>
            <person name="Barbier G.G."/>
            <person name="Shrestha R.P."/>
            <person name="Stanke M."/>
            <person name="Brautigam A."/>
            <person name="Baker B.J."/>
            <person name="Banfield J.F."/>
            <person name="Garavito R.M."/>
            <person name="Carr K."/>
            <person name="Wilkerson C."/>
            <person name="Rensing S.A."/>
            <person name="Gagneul D."/>
            <person name="Dickenson N.E."/>
            <person name="Oesterhelt C."/>
            <person name="Lercher M.J."/>
            <person name="Weber A.P."/>
        </authorList>
    </citation>
    <scope>NUCLEOTIDE SEQUENCE [LARGE SCALE GENOMIC DNA]</scope>
    <source>
        <strain evidence="19">074W</strain>
    </source>
</reference>
<evidence type="ECO:0000256" key="6">
    <source>
        <dbReference type="ARBA" id="ARBA00022741"/>
    </source>
</evidence>
<evidence type="ECO:0000256" key="2">
    <source>
        <dbReference type="ARBA" id="ARBA00022490"/>
    </source>
</evidence>